<evidence type="ECO:0000313" key="1">
    <source>
        <dbReference type="EMBL" id="CAG8490274.1"/>
    </source>
</evidence>
<keyword evidence="2" id="KW-1185">Reference proteome</keyword>
<name>A0ACA9KTM0_9GLOM</name>
<evidence type="ECO:0000313" key="2">
    <source>
        <dbReference type="Proteomes" id="UP000789702"/>
    </source>
</evidence>
<gene>
    <name evidence="1" type="ORF">DHETER_LOCUS2524</name>
</gene>
<protein>
    <submittedName>
        <fullName evidence="1">14256_t:CDS:1</fullName>
    </submittedName>
</protein>
<dbReference type="EMBL" id="CAJVPU010001865">
    <property type="protein sequence ID" value="CAG8490274.1"/>
    <property type="molecule type" value="Genomic_DNA"/>
</dbReference>
<organism evidence="1 2">
    <name type="scientific">Dentiscutata heterogama</name>
    <dbReference type="NCBI Taxonomy" id="1316150"/>
    <lineage>
        <taxon>Eukaryota</taxon>
        <taxon>Fungi</taxon>
        <taxon>Fungi incertae sedis</taxon>
        <taxon>Mucoromycota</taxon>
        <taxon>Glomeromycotina</taxon>
        <taxon>Glomeromycetes</taxon>
        <taxon>Diversisporales</taxon>
        <taxon>Gigasporaceae</taxon>
        <taxon>Dentiscutata</taxon>
    </lineage>
</organism>
<proteinExistence type="predicted"/>
<reference evidence="1" key="1">
    <citation type="submission" date="2021-06" db="EMBL/GenBank/DDBJ databases">
        <authorList>
            <person name="Kallberg Y."/>
            <person name="Tangrot J."/>
            <person name="Rosling A."/>
        </authorList>
    </citation>
    <scope>NUCLEOTIDE SEQUENCE</scope>
    <source>
        <strain evidence="1">IL203A</strain>
    </source>
</reference>
<sequence length="213" mass="24307">MQENEELPAELVDLYEVSFISQTLEELLAEEMLEDNDYDSDGDNTELSNDTSVFNEEQIESNIIALLQNKEKTRGGKKGHRSKNRENNAGSERKAKVITQLPVPPDFNNLEHSVLFHSSFVRLPLALPDNNINPYGLIRLFFSQSILIKILTNTNEYAKSKNAGIDGQIIDHYPEWRMDRVACVWCRWEAKNSSNNQNVKINKKKSAAKPDLV</sequence>
<accession>A0ACA9KTM0</accession>
<dbReference type="Proteomes" id="UP000789702">
    <property type="component" value="Unassembled WGS sequence"/>
</dbReference>
<comment type="caution">
    <text evidence="1">The sequence shown here is derived from an EMBL/GenBank/DDBJ whole genome shotgun (WGS) entry which is preliminary data.</text>
</comment>